<dbReference type="Proteomes" id="UP000577697">
    <property type="component" value="Unassembled WGS sequence"/>
</dbReference>
<protein>
    <submittedName>
        <fullName evidence="3">IS30 family transposase</fullName>
    </submittedName>
</protein>
<evidence type="ECO:0000259" key="1">
    <source>
        <dbReference type="Pfam" id="PF13936"/>
    </source>
</evidence>
<keyword evidence="5" id="KW-1185">Reference proteome</keyword>
<sequence length="89" mass="10580">MRRTYSQIDLDERRKIERWRQAGVSVDAIAEKRGRHRSTIFREIARNKFEDREMPDLTGYFCDIASLFDIRSSRPQSSSGSNMVGRRRR</sequence>
<evidence type="ECO:0000313" key="3">
    <source>
        <dbReference type="EMBL" id="MBB3707819.1"/>
    </source>
</evidence>
<dbReference type="EMBL" id="JACICB010000015">
    <property type="protein sequence ID" value="MBB3707819.1"/>
    <property type="molecule type" value="Genomic_DNA"/>
</dbReference>
<organism evidence="2 4">
    <name type="scientific">Aminobacter aminovorans</name>
    <name type="common">Chelatobacter heintzii</name>
    <dbReference type="NCBI Taxonomy" id="83263"/>
    <lineage>
        <taxon>Bacteria</taxon>
        <taxon>Pseudomonadati</taxon>
        <taxon>Pseudomonadota</taxon>
        <taxon>Alphaproteobacteria</taxon>
        <taxon>Hyphomicrobiales</taxon>
        <taxon>Phyllobacteriaceae</taxon>
        <taxon>Aminobacter</taxon>
    </lineage>
</organism>
<reference evidence="3 5" key="2">
    <citation type="submission" date="2020-08" db="EMBL/GenBank/DDBJ databases">
        <title>Genomic Encyclopedia of Type Strains, Phase IV (KMG-IV): sequencing the most valuable type-strain genomes for metagenomic binning, comparative biology and taxonomic classification.</title>
        <authorList>
            <person name="Goeker M."/>
        </authorList>
    </citation>
    <scope>NUCLEOTIDE SEQUENCE [LARGE SCALE GENOMIC DNA]</scope>
    <source>
        <strain evidence="3 5">DSM 10368</strain>
    </source>
</reference>
<proteinExistence type="predicted"/>
<dbReference type="Pfam" id="PF13936">
    <property type="entry name" value="HTH_38"/>
    <property type="match status" value="1"/>
</dbReference>
<feature type="domain" description="Transposase IS30-like HTH" evidence="1">
    <location>
        <begin position="5"/>
        <end position="47"/>
    </location>
</feature>
<dbReference type="KEGG" id="aak:AA2016_3537"/>
<gene>
    <name evidence="2" type="ORF">AA2016_3537</name>
    <name evidence="3" type="ORF">FHS67_004152</name>
</gene>
<dbReference type="AlphaFoldDB" id="A0AAC8YQN5"/>
<dbReference type="EMBL" id="CP015005">
    <property type="protein sequence ID" value="AMS42459.1"/>
    <property type="molecule type" value="Genomic_DNA"/>
</dbReference>
<dbReference type="InterPro" id="IPR025246">
    <property type="entry name" value="IS30-like_HTH"/>
</dbReference>
<reference evidence="2 4" key="1">
    <citation type="submission" date="2016-03" db="EMBL/GenBank/DDBJ databases">
        <title>Complete genome of Aminobacter aminovorans KCTC 2477.</title>
        <authorList>
            <person name="Kim K.M."/>
        </authorList>
    </citation>
    <scope>NUCLEOTIDE SEQUENCE [LARGE SCALE GENOMIC DNA]</scope>
    <source>
        <strain evidence="2 4">KCTC 2477</strain>
    </source>
</reference>
<evidence type="ECO:0000313" key="4">
    <source>
        <dbReference type="Proteomes" id="UP000075755"/>
    </source>
</evidence>
<dbReference type="Proteomes" id="UP000075755">
    <property type="component" value="Chromosome"/>
</dbReference>
<evidence type="ECO:0000313" key="2">
    <source>
        <dbReference type="EMBL" id="AMS42459.1"/>
    </source>
</evidence>
<name>A0AAC8YQN5_AMIAI</name>
<evidence type="ECO:0000313" key="5">
    <source>
        <dbReference type="Proteomes" id="UP000577697"/>
    </source>
</evidence>
<accession>A0AAC8YQN5</accession>